<evidence type="ECO:0000259" key="11">
    <source>
        <dbReference type="PROSITE" id="PS50850"/>
    </source>
</evidence>
<feature type="transmembrane region" description="Helical" evidence="10">
    <location>
        <begin position="338"/>
        <end position="361"/>
    </location>
</feature>
<proteinExistence type="inferred from homology"/>
<comment type="similarity">
    <text evidence="3 10">Belongs to the major facilitator superfamily. Bcr/CmlA family.</text>
</comment>
<dbReference type="GO" id="GO:0005886">
    <property type="term" value="C:plasma membrane"/>
    <property type="evidence" value="ECO:0007669"/>
    <property type="project" value="UniProtKB-SubCell"/>
</dbReference>
<dbReference type="GO" id="GO:0042910">
    <property type="term" value="F:xenobiotic transmembrane transporter activity"/>
    <property type="evidence" value="ECO:0007669"/>
    <property type="project" value="InterPro"/>
</dbReference>
<comment type="similarity">
    <text evidence="4">Belongs to the major facilitator superfamily. TCR/Tet family.</text>
</comment>
<dbReference type="EMBL" id="BMYJ01000002">
    <property type="protein sequence ID" value="GHC49500.1"/>
    <property type="molecule type" value="Genomic_DNA"/>
</dbReference>
<feature type="transmembrane region" description="Helical" evidence="10">
    <location>
        <begin position="12"/>
        <end position="32"/>
    </location>
</feature>
<feature type="transmembrane region" description="Helical" evidence="10">
    <location>
        <begin position="250"/>
        <end position="268"/>
    </location>
</feature>
<dbReference type="InterPro" id="IPR004812">
    <property type="entry name" value="Efflux_drug-R_Bcr/CmlA"/>
</dbReference>
<dbReference type="PANTHER" id="PTHR43124:SF3">
    <property type="entry name" value="CHLORAMPHENICOL EFFLUX PUMP RV0191"/>
    <property type="match status" value="1"/>
</dbReference>
<feature type="domain" description="Major facilitator superfamily (MFS) profile" evidence="11">
    <location>
        <begin position="14"/>
        <end position="396"/>
    </location>
</feature>
<feature type="transmembrane region" description="Helical" evidence="10">
    <location>
        <begin position="373"/>
        <end position="393"/>
    </location>
</feature>
<keyword evidence="10" id="KW-0997">Cell inner membrane</keyword>
<dbReference type="InterPro" id="IPR036259">
    <property type="entry name" value="MFS_trans_sf"/>
</dbReference>
<dbReference type="InterPro" id="IPR005829">
    <property type="entry name" value="Sugar_transporter_CS"/>
</dbReference>
<feature type="transmembrane region" description="Helical" evidence="10">
    <location>
        <begin position="137"/>
        <end position="159"/>
    </location>
</feature>
<sequence>MRQTRFLDRTSPPHIATLILICGLGALSLNIYSPSLPSMAKHFGVDYALMQLTVSLYLAMTAVIQIVIGPISDRFGRRPVLLAAVVIFTVATLVALFAPNYETFVVARMVQSVIASAFALSRAVVRDVVPADQAASWIGYVTMGMSLVPMVGPAVGGMLDKAFGWQSTFWLLAGGGVVLFALLWQDLGETAPKGNGRFIDQVRAWPSLLKSQRFWGYCLAAAFASGAFFAFLGGAPYVGSTLYGMDAATLGAYFAAPSIGYMAGNYFSGRYSVRLGLNRMVMLGALVGTAGMAAMVLLDLAGQMGAVAFFGLMIPVGLGNGILLPSANAGMLSVRPELAGSAAGLGGAITIAGGAALAALAGWLLEGGSATPLVWVMFGTSVLGVASAQWVIVRARAVMRAG</sequence>
<feature type="transmembrane region" description="Helical" evidence="10">
    <location>
        <begin position="165"/>
        <end position="184"/>
    </location>
</feature>
<evidence type="ECO:0000256" key="5">
    <source>
        <dbReference type="ARBA" id="ARBA00022448"/>
    </source>
</evidence>
<name>A0A918TN61_9RHOB</name>
<dbReference type="PROSITE" id="PS00216">
    <property type="entry name" value="SUGAR_TRANSPORT_1"/>
    <property type="match status" value="1"/>
</dbReference>
<feature type="transmembrane region" description="Helical" evidence="10">
    <location>
        <begin position="304"/>
        <end position="326"/>
    </location>
</feature>
<evidence type="ECO:0000256" key="7">
    <source>
        <dbReference type="ARBA" id="ARBA00022692"/>
    </source>
</evidence>
<comment type="caution">
    <text evidence="12">The sequence shown here is derived from an EMBL/GenBank/DDBJ whole genome shotgun (WGS) entry which is preliminary data.</text>
</comment>
<feature type="transmembrane region" description="Helical" evidence="10">
    <location>
        <begin position="80"/>
        <end position="98"/>
    </location>
</feature>
<evidence type="ECO:0000256" key="9">
    <source>
        <dbReference type="ARBA" id="ARBA00023136"/>
    </source>
</evidence>
<dbReference type="InterPro" id="IPR020846">
    <property type="entry name" value="MFS_dom"/>
</dbReference>
<dbReference type="Proteomes" id="UP000638981">
    <property type="component" value="Unassembled WGS sequence"/>
</dbReference>
<dbReference type="InterPro" id="IPR050189">
    <property type="entry name" value="MFS_Efflux_Transporters"/>
</dbReference>
<dbReference type="Pfam" id="PF07690">
    <property type="entry name" value="MFS_1"/>
    <property type="match status" value="1"/>
</dbReference>
<dbReference type="PANTHER" id="PTHR43124">
    <property type="entry name" value="PURINE EFFLUX PUMP PBUE"/>
    <property type="match status" value="1"/>
</dbReference>
<dbReference type="PRINTS" id="PR01035">
    <property type="entry name" value="TCRTETA"/>
</dbReference>
<evidence type="ECO:0000313" key="13">
    <source>
        <dbReference type="Proteomes" id="UP000638981"/>
    </source>
</evidence>
<keyword evidence="13" id="KW-1185">Reference proteome</keyword>
<keyword evidence="7 10" id="KW-0812">Transmembrane</keyword>
<evidence type="ECO:0000256" key="10">
    <source>
        <dbReference type="RuleBase" id="RU365088"/>
    </source>
</evidence>
<feature type="transmembrane region" description="Helical" evidence="10">
    <location>
        <begin position="104"/>
        <end position="125"/>
    </location>
</feature>
<dbReference type="PROSITE" id="PS50850">
    <property type="entry name" value="MFS"/>
    <property type="match status" value="1"/>
</dbReference>
<organism evidence="12 13">
    <name type="scientific">Neogemmobacter tilapiae</name>
    <dbReference type="NCBI Taxonomy" id="875041"/>
    <lineage>
        <taxon>Bacteria</taxon>
        <taxon>Pseudomonadati</taxon>
        <taxon>Pseudomonadota</taxon>
        <taxon>Alphaproteobacteria</taxon>
        <taxon>Rhodobacterales</taxon>
        <taxon>Paracoccaceae</taxon>
        <taxon>Neogemmobacter</taxon>
    </lineage>
</organism>
<evidence type="ECO:0000256" key="1">
    <source>
        <dbReference type="ARBA" id="ARBA00003279"/>
    </source>
</evidence>
<evidence type="ECO:0000256" key="3">
    <source>
        <dbReference type="ARBA" id="ARBA00006236"/>
    </source>
</evidence>
<comment type="function">
    <text evidence="1">Resistance to tetracycline by an active tetracycline efflux. This is an energy-dependent process that decreases the accumulation of the antibiotic in whole cells. This protein functions as a metal-tetracycline/H(+) antiporter.</text>
</comment>
<dbReference type="NCBIfam" id="TIGR00710">
    <property type="entry name" value="efflux_Bcr_CflA"/>
    <property type="match status" value="1"/>
</dbReference>
<dbReference type="AlphaFoldDB" id="A0A918TN61"/>
<dbReference type="InterPro" id="IPR001958">
    <property type="entry name" value="Tet-R_TetA/multi-R_MdtG-like"/>
</dbReference>
<evidence type="ECO:0000256" key="8">
    <source>
        <dbReference type="ARBA" id="ARBA00022989"/>
    </source>
</evidence>
<accession>A0A918TN61</accession>
<dbReference type="Gene3D" id="1.20.1720.10">
    <property type="entry name" value="Multidrug resistance protein D"/>
    <property type="match status" value="1"/>
</dbReference>
<feature type="transmembrane region" description="Helical" evidence="10">
    <location>
        <begin position="280"/>
        <end position="298"/>
    </location>
</feature>
<keyword evidence="9 10" id="KW-0472">Membrane</keyword>
<feature type="transmembrane region" description="Helical" evidence="10">
    <location>
        <begin position="47"/>
        <end position="68"/>
    </location>
</feature>
<evidence type="ECO:0000256" key="4">
    <source>
        <dbReference type="ARBA" id="ARBA00007520"/>
    </source>
</evidence>
<keyword evidence="8 10" id="KW-1133">Transmembrane helix</keyword>
<evidence type="ECO:0000313" key="12">
    <source>
        <dbReference type="EMBL" id="GHC49500.1"/>
    </source>
</evidence>
<protein>
    <recommendedName>
        <fullName evidence="10">Bcr/CflA family efflux transporter</fullName>
    </recommendedName>
</protein>
<reference evidence="12" key="2">
    <citation type="submission" date="2020-09" db="EMBL/GenBank/DDBJ databases">
        <authorList>
            <person name="Sun Q."/>
            <person name="Kim S."/>
        </authorList>
    </citation>
    <scope>NUCLEOTIDE SEQUENCE</scope>
    <source>
        <strain evidence="12">KCTC 23310</strain>
    </source>
</reference>
<reference evidence="12" key="1">
    <citation type="journal article" date="2014" name="Int. J. Syst. Evol. Microbiol.">
        <title>Complete genome sequence of Corynebacterium casei LMG S-19264T (=DSM 44701T), isolated from a smear-ripened cheese.</title>
        <authorList>
            <consortium name="US DOE Joint Genome Institute (JGI-PGF)"/>
            <person name="Walter F."/>
            <person name="Albersmeier A."/>
            <person name="Kalinowski J."/>
            <person name="Ruckert C."/>
        </authorList>
    </citation>
    <scope>NUCLEOTIDE SEQUENCE</scope>
    <source>
        <strain evidence="12">KCTC 23310</strain>
    </source>
</reference>
<dbReference type="RefSeq" id="WP_189410477.1">
    <property type="nucleotide sequence ID" value="NZ_BMYJ01000002.1"/>
</dbReference>
<evidence type="ECO:0000256" key="2">
    <source>
        <dbReference type="ARBA" id="ARBA00004651"/>
    </source>
</evidence>
<comment type="subcellular location">
    <subcellularLocation>
        <location evidence="10">Cell inner membrane</location>
        <topology evidence="10">Multi-pass membrane protein</topology>
    </subcellularLocation>
    <subcellularLocation>
        <location evidence="2">Cell membrane</location>
        <topology evidence="2">Multi-pass membrane protein</topology>
    </subcellularLocation>
</comment>
<gene>
    <name evidence="12" type="ORF">GCM10007315_09590</name>
</gene>
<evidence type="ECO:0000256" key="6">
    <source>
        <dbReference type="ARBA" id="ARBA00022475"/>
    </source>
</evidence>
<dbReference type="SUPFAM" id="SSF103473">
    <property type="entry name" value="MFS general substrate transporter"/>
    <property type="match status" value="1"/>
</dbReference>
<keyword evidence="6" id="KW-1003">Cell membrane</keyword>
<dbReference type="GO" id="GO:1990961">
    <property type="term" value="P:xenobiotic detoxification by transmembrane export across the plasma membrane"/>
    <property type="evidence" value="ECO:0007669"/>
    <property type="project" value="InterPro"/>
</dbReference>
<dbReference type="CDD" id="cd17320">
    <property type="entry name" value="MFS_MdfA_MDR_like"/>
    <property type="match status" value="1"/>
</dbReference>
<dbReference type="InterPro" id="IPR011701">
    <property type="entry name" value="MFS"/>
</dbReference>
<feature type="transmembrane region" description="Helical" evidence="10">
    <location>
        <begin position="214"/>
        <end position="238"/>
    </location>
</feature>
<keyword evidence="5 10" id="KW-0813">Transport</keyword>